<feature type="domain" description="C2H2-type" evidence="7">
    <location>
        <begin position="545"/>
        <end position="570"/>
    </location>
</feature>
<dbReference type="Proteomes" id="UP000886998">
    <property type="component" value="Unassembled WGS sequence"/>
</dbReference>
<dbReference type="InterPro" id="IPR036236">
    <property type="entry name" value="Znf_C2H2_sf"/>
</dbReference>
<gene>
    <name evidence="8" type="primary">ZSCAN2</name>
    <name evidence="8" type="ORF">TNIN_480031</name>
</gene>
<proteinExistence type="predicted"/>
<dbReference type="GO" id="GO:0008270">
    <property type="term" value="F:zinc ion binding"/>
    <property type="evidence" value="ECO:0007669"/>
    <property type="project" value="UniProtKB-KW"/>
</dbReference>
<sequence length="570" mass="65380">MSLIRVITRIYPNNTSESLSEKLLHPTEFGNPNKIQISFITDPRNGLEYKMETTFLTEKLDFSENIDKEISLQCEKFPGLICAPENSLLSSPDKSTELGEDFAALSVPKSIHRDEVPHFLNIVDEKTNTEFEIDSNLEARKDNIAFFASNTVYQEEMSNSLNVVKKEANPESEKGCIIEVIENNAADSKNIPQDEVLHIQKGEIEKSVTDSEKGSNIPQDEVLHIQNDEIEKSGTESEKGFSIPQDEVLHIQKGEIEKSDTKSENSSSIPQDEVLHIQNGKIEKSGTESEKSSSIPEDEKQLIQNGDNKKRDTKFEVGIKIRLNLKKIKEDVADQLALKKAREKLLDPLNRYFIENECLICGFITSKVTKQNKNKHMSSHIFGNSYICNTCKVTFSTPKALHEHGVKHEGPKSYCCDICNKEYQRKHSLTVHQLKYHNKLKLLATCMRRNLIVKPKIFPLFTCSFCNVRLTTMESIANHRNTHAGKEKYQCLFCGKLFKNEFFVDSLTHIHTARRCYVCKFCGRCDLASYAELQKHRKLHIKNSYECQICKKKFYFRRSMKNHVNLIHSF</sequence>
<keyword evidence="1" id="KW-0479">Metal-binding</keyword>
<dbReference type="GO" id="GO:0000977">
    <property type="term" value="F:RNA polymerase II transcription regulatory region sequence-specific DNA binding"/>
    <property type="evidence" value="ECO:0007669"/>
    <property type="project" value="TreeGrafter"/>
</dbReference>
<dbReference type="OrthoDB" id="6421403at2759"/>
<feature type="domain" description="C2H2-type" evidence="7">
    <location>
        <begin position="386"/>
        <end position="413"/>
    </location>
</feature>
<dbReference type="PROSITE" id="PS00028">
    <property type="entry name" value="ZINC_FINGER_C2H2_1"/>
    <property type="match status" value="4"/>
</dbReference>
<evidence type="ECO:0000256" key="6">
    <source>
        <dbReference type="SAM" id="MobiDB-lite"/>
    </source>
</evidence>
<organism evidence="8 9">
    <name type="scientific">Trichonephila inaurata madagascariensis</name>
    <dbReference type="NCBI Taxonomy" id="2747483"/>
    <lineage>
        <taxon>Eukaryota</taxon>
        <taxon>Metazoa</taxon>
        <taxon>Ecdysozoa</taxon>
        <taxon>Arthropoda</taxon>
        <taxon>Chelicerata</taxon>
        <taxon>Arachnida</taxon>
        <taxon>Araneae</taxon>
        <taxon>Araneomorphae</taxon>
        <taxon>Entelegynae</taxon>
        <taxon>Araneoidea</taxon>
        <taxon>Nephilidae</taxon>
        <taxon>Trichonephila</taxon>
        <taxon>Trichonephila inaurata</taxon>
    </lineage>
</organism>
<dbReference type="PROSITE" id="PS50157">
    <property type="entry name" value="ZINC_FINGER_C2H2_2"/>
    <property type="match status" value="4"/>
</dbReference>
<evidence type="ECO:0000256" key="4">
    <source>
        <dbReference type="ARBA" id="ARBA00022833"/>
    </source>
</evidence>
<dbReference type="SMART" id="SM00355">
    <property type="entry name" value="ZnF_C2H2"/>
    <property type="match status" value="7"/>
</dbReference>
<dbReference type="Gene3D" id="3.30.160.60">
    <property type="entry name" value="Classic Zinc Finger"/>
    <property type="match status" value="3"/>
</dbReference>
<keyword evidence="2" id="KW-0677">Repeat</keyword>
<feature type="region of interest" description="Disordered" evidence="6">
    <location>
        <begin position="256"/>
        <end position="307"/>
    </location>
</feature>
<evidence type="ECO:0000313" key="8">
    <source>
        <dbReference type="EMBL" id="GFY67594.1"/>
    </source>
</evidence>
<keyword evidence="3 5" id="KW-0863">Zinc-finger</keyword>
<dbReference type="EMBL" id="BMAV01016640">
    <property type="protein sequence ID" value="GFY67594.1"/>
    <property type="molecule type" value="Genomic_DNA"/>
</dbReference>
<keyword evidence="9" id="KW-1185">Reference proteome</keyword>
<evidence type="ECO:0000259" key="7">
    <source>
        <dbReference type="PROSITE" id="PS50157"/>
    </source>
</evidence>
<feature type="compositionally biased region" description="Basic and acidic residues" evidence="6">
    <location>
        <begin position="281"/>
        <end position="307"/>
    </location>
</feature>
<reference evidence="8" key="1">
    <citation type="submission" date="2020-08" db="EMBL/GenBank/DDBJ databases">
        <title>Multicomponent nature underlies the extraordinary mechanical properties of spider dragline silk.</title>
        <authorList>
            <person name="Kono N."/>
            <person name="Nakamura H."/>
            <person name="Mori M."/>
            <person name="Yoshida Y."/>
            <person name="Ohtoshi R."/>
            <person name="Malay A.D."/>
            <person name="Moran D.A.P."/>
            <person name="Tomita M."/>
            <person name="Numata K."/>
            <person name="Arakawa K."/>
        </authorList>
    </citation>
    <scope>NUCLEOTIDE SEQUENCE</scope>
</reference>
<evidence type="ECO:0000256" key="5">
    <source>
        <dbReference type="PROSITE-ProRule" id="PRU00042"/>
    </source>
</evidence>
<keyword evidence="4" id="KW-0862">Zinc</keyword>
<evidence type="ECO:0000256" key="3">
    <source>
        <dbReference type="ARBA" id="ARBA00022771"/>
    </source>
</evidence>
<protein>
    <submittedName>
        <fullName evidence="8">Zinc finger and SCAN domain-containing protein 2</fullName>
    </submittedName>
</protein>
<feature type="region of interest" description="Disordered" evidence="6">
    <location>
        <begin position="205"/>
        <end position="224"/>
    </location>
</feature>
<name>A0A8X7CDF7_9ARAC</name>
<dbReference type="SUPFAM" id="SSF57667">
    <property type="entry name" value="beta-beta-alpha zinc fingers"/>
    <property type="match status" value="3"/>
</dbReference>
<dbReference type="GO" id="GO:0000981">
    <property type="term" value="F:DNA-binding transcription factor activity, RNA polymerase II-specific"/>
    <property type="evidence" value="ECO:0007669"/>
    <property type="project" value="TreeGrafter"/>
</dbReference>
<dbReference type="PANTHER" id="PTHR24379:SF127">
    <property type="entry name" value="BLOODY FINGERS-RELATED"/>
    <property type="match status" value="1"/>
</dbReference>
<evidence type="ECO:0000256" key="2">
    <source>
        <dbReference type="ARBA" id="ARBA00022737"/>
    </source>
</evidence>
<dbReference type="AlphaFoldDB" id="A0A8X7CDF7"/>
<feature type="domain" description="C2H2-type" evidence="7">
    <location>
        <begin position="461"/>
        <end position="488"/>
    </location>
</feature>
<evidence type="ECO:0000256" key="1">
    <source>
        <dbReference type="ARBA" id="ARBA00022723"/>
    </source>
</evidence>
<dbReference type="InterPro" id="IPR013087">
    <property type="entry name" value="Znf_C2H2_type"/>
</dbReference>
<feature type="domain" description="C2H2-type" evidence="7">
    <location>
        <begin position="414"/>
        <end position="442"/>
    </location>
</feature>
<accession>A0A8X7CDF7</accession>
<dbReference type="GO" id="GO:0005634">
    <property type="term" value="C:nucleus"/>
    <property type="evidence" value="ECO:0007669"/>
    <property type="project" value="TreeGrafter"/>
</dbReference>
<dbReference type="PANTHER" id="PTHR24379">
    <property type="entry name" value="KRAB AND ZINC FINGER DOMAIN-CONTAINING"/>
    <property type="match status" value="1"/>
</dbReference>
<evidence type="ECO:0000313" key="9">
    <source>
        <dbReference type="Proteomes" id="UP000886998"/>
    </source>
</evidence>
<comment type="caution">
    <text evidence="8">The sequence shown here is derived from an EMBL/GenBank/DDBJ whole genome shotgun (WGS) entry which is preliminary data.</text>
</comment>